<protein>
    <submittedName>
        <fullName evidence="10">Na+/solute symporter</fullName>
    </submittedName>
</protein>
<dbReference type="InterPro" id="IPR001734">
    <property type="entry name" value="Na/solute_symporter"/>
</dbReference>
<feature type="transmembrane region" description="Helical" evidence="9">
    <location>
        <begin position="165"/>
        <end position="183"/>
    </location>
</feature>
<gene>
    <name evidence="10" type="ORF">FA10DRAFT_295913</name>
</gene>
<evidence type="ECO:0000256" key="3">
    <source>
        <dbReference type="ARBA" id="ARBA00022448"/>
    </source>
</evidence>
<dbReference type="NCBIfam" id="TIGR00813">
    <property type="entry name" value="sss"/>
    <property type="match status" value="1"/>
</dbReference>
<name>A0A316YGS4_9BASI</name>
<dbReference type="PANTHER" id="PTHR46154">
    <property type="match status" value="1"/>
</dbReference>
<dbReference type="PANTHER" id="PTHR46154:SF4">
    <property type="entry name" value="UREA ACTIVE TRANSPORTER"/>
    <property type="match status" value="1"/>
</dbReference>
<organism evidence="10 11">
    <name type="scientific">Acaromyces ingoldii</name>
    <dbReference type="NCBI Taxonomy" id="215250"/>
    <lineage>
        <taxon>Eukaryota</taxon>
        <taxon>Fungi</taxon>
        <taxon>Dikarya</taxon>
        <taxon>Basidiomycota</taxon>
        <taxon>Ustilaginomycotina</taxon>
        <taxon>Exobasidiomycetes</taxon>
        <taxon>Exobasidiales</taxon>
        <taxon>Cryptobasidiaceae</taxon>
        <taxon>Acaromyces</taxon>
    </lineage>
</organism>
<dbReference type="GO" id="GO:0015606">
    <property type="term" value="F:spermidine transmembrane transporter activity"/>
    <property type="evidence" value="ECO:0007669"/>
    <property type="project" value="TreeGrafter"/>
</dbReference>
<evidence type="ECO:0000256" key="7">
    <source>
        <dbReference type="RuleBase" id="RU362091"/>
    </source>
</evidence>
<feature type="compositionally biased region" description="Basic and acidic residues" evidence="8">
    <location>
        <begin position="641"/>
        <end position="653"/>
    </location>
</feature>
<dbReference type="GO" id="GO:0005886">
    <property type="term" value="C:plasma membrane"/>
    <property type="evidence" value="ECO:0007669"/>
    <property type="project" value="TreeGrafter"/>
</dbReference>
<feature type="transmembrane region" description="Helical" evidence="9">
    <location>
        <begin position="557"/>
        <end position="579"/>
    </location>
</feature>
<comment type="subcellular location">
    <subcellularLocation>
        <location evidence="1">Membrane</location>
        <topology evidence="1">Multi-pass membrane protein</topology>
    </subcellularLocation>
</comment>
<dbReference type="InParanoid" id="A0A316YGS4"/>
<feature type="compositionally biased region" description="Low complexity" evidence="8">
    <location>
        <begin position="657"/>
        <end position="668"/>
    </location>
</feature>
<keyword evidence="5 9" id="KW-1133">Transmembrane helix</keyword>
<dbReference type="OrthoDB" id="6132759at2759"/>
<evidence type="ECO:0000256" key="2">
    <source>
        <dbReference type="ARBA" id="ARBA00006434"/>
    </source>
</evidence>
<evidence type="ECO:0000256" key="5">
    <source>
        <dbReference type="ARBA" id="ARBA00022989"/>
    </source>
</evidence>
<feature type="transmembrane region" description="Helical" evidence="9">
    <location>
        <begin position="405"/>
        <end position="422"/>
    </location>
</feature>
<keyword evidence="6 9" id="KW-0472">Membrane</keyword>
<keyword evidence="4 9" id="KW-0812">Transmembrane</keyword>
<dbReference type="RefSeq" id="XP_025375539.1">
    <property type="nucleotide sequence ID" value="XM_025524484.1"/>
</dbReference>
<dbReference type="InterPro" id="IPR031155">
    <property type="entry name" value="DUR"/>
</dbReference>
<evidence type="ECO:0000313" key="10">
    <source>
        <dbReference type="EMBL" id="PWN88341.1"/>
    </source>
</evidence>
<evidence type="ECO:0000256" key="1">
    <source>
        <dbReference type="ARBA" id="ARBA00004141"/>
    </source>
</evidence>
<dbReference type="InterPro" id="IPR038377">
    <property type="entry name" value="Na/Glc_symporter_sf"/>
</dbReference>
<feature type="transmembrane region" description="Helical" evidence="9">
    <location>
        <begin position="456"/>
        <end position="476"/>
    </location>
</feature>
<dbReference type="Proteomes" id="UP000245768">
    <property type="component" value="Unassembled WGS sequence"/>
</dbReference>
<dbReference type="EMBL" id="KZ819638">
    <property type="protein sequence ID" value="PWN88341.1"/>
    <property type="molecule type" value="Genomic_DNA"/>
</dbReference>
<dbReference type="GO" id="GO:0015204">
    <property type="term" value="F:urea transmembrane transporter activity"/>
    <property type="evidence" value="ECO:0007669"/>
    <property type="project" value="InterPro"/>
</dbReference>
<dbReference type="PROSITE" id="PS50283">
    <property type="entry name" value="NA_SOLUT_SYMP_3"/>
    <property type="match status" value="1"/>
</dbReference>
<feature type="transmembrane region" description="Helical" evidence="9">
    <location>
        <begin position="89"/>
        <end position="110"/>
    </location>
</feature>
<feature type="transmembrane region" description="Helical" evidence="9">
    <location>
        <begin position="195"/>
        <end position="214"/>
    </location>
</feature>
<evidence type="ECO:0000256" key="9">
    <source>
        <dbReference type="SAM" id="Phobius"/>
    </source>
</evidence>
<evidence type="ECO:0000256" key="6">
    <source>
        <dbReference type="ARBA" id="ARBA00023136"/>
    </source>
</evidence>
<proteinExistence type="inferred from homology"/>
<feature type="region of interest" description="Disordered" evidence="8">
    <location>
        <begin position="641"/>
        <end position="699"/>
    </location>
</feature>
<dbReference type="Gene3D" id="1.20.1730.10">
    <property type="entry name" value="Sodium/glucose cotransporter"/>
    <property type="match status" value="1"/>
</dbReference>
<feature type="transmembrane region" description="Helical" evidence="9">
    <location>
        <begin position="55"/>
        <end position="77"/>
    </location>
</feature>
<evidence type="ECO:0000256" key="4">
    <source>
        <dbReference type="ARBA" id="ARBA00022692"/>
    </source>
</evidence>
<dbReference type="STRING" id="215250.A0A316YGS4"/>
<feature type="transmembrane region" description="Helical" evidence="9">
    <location>
        <begin position="428"/>
        <end position="449"/>
    </location>
</feature>
<accession>A0A316YGS4</accession>
<dbReference type="GeneID" id="37046400"/>
<feature type="transmembrane region" description="Helical" evidence="9">
    <location>
        <begin position="131"/>
        <end position="159"/>
    </location>
</feature>
<feature type="transmembrane region" description="Helical" evidence="9">
    <location>
        <begin position="496"/>
        <end position="516"/>
    </location>
</feature>
<keyword evidence="11" id="KW-1185">Reference proteome</keyword>
<evidence type="ECO:0000256" key="8">
    <source>
        <dbReference type="SAM" id="MobiDB-lite"/>
    </source>
</evidence>
<feature type="transmembrane region" description="Helical" evidence="9">
    <location>
        <begin position="295"/>
        <end position="315"/>
    </location>
</feature>
<keyword evidence="3" id="KW-0813">Transport</keyword>
<dbReference type="CDD" id="cd11476">
    <property type="entry name" value="SLC5sbd_DUR3"/>
    <property type="match status" value="1"/>
</dbReference>
<sequence length="699" mass="75053">MSSPAPPLSKGTGYGTLVGLGVFFAIVVVGLSQAMRRYGGLSRSSSEYSIANRSLGIGLSASAVTSSWCWSVTLLSACSTAYNYGVAGALIYGAANMVQITLFSAMAIQLKRRAPTLHTHLELLRIRYGTAGHLTFLFFALATNILVVSSILVGAAAAINSIAGVNVYASLFILPTAVAAYTLTGGLRSTILADYLHTVVIFIIIFVLFFKTYATSELIGSPAAMYRLLQQAAAKNPSDNYQGSFTTLKSLGAIKFAWLSFLEYLGVVFNDASFHQKGIAANPSATVPGYVIGSLSWFTIPWTLATTAGLVALALETVSPTFPTFPSRMSKEEVSAGLVLPYAAQAILGKGGSAAVLLLMFMSSTSAISAQLIAVSSISGYDLYKTYFNRNAKPDQILRVQQWGVIGFSLFMAAFGSLLHGVGVDLNFLYNITGVWSTAALPQIVFSFFGDRLPTWAVFPGIWIGFGAGLAVWLSLANRLGGSVSLATLELVEVDLYTFTTCIATGILLCTIGSILTPKKIDWNNLWQHRYEGSGDEKEIAAIEADQRFSDKNLKKWLFISGIASVIIFCVFLLIWPLSLYRDYIFTQSFFTGWVIVSGIWAFLGFFAVGLFPIVEGIPTYRIIFHNILYRLGKRDAPHEGIKKEQPEVKGARQLESSGSSATAGQGAKVQEGKSADSSDLPSPDEKKPQVAASTSSSA</sequence>
<dbReference type="GO" id="GO:0015489">
    <property type="term" value="F:putrescine transmembrane transporter activity"/>
    <property type="evidence" value="ECO:0007669"/>
    <property type="project" value="TreeGrafter"/>
</dbReference>
<feature type="transmembrane region" description="Helical" evidence="9">
    <location>
        <begin position="12"/>
        <end position="34"/>
    </location>
</feature>
<comment type="similarity">
    <text evidence="2 7">Belongs to the sodium:solute symporter (SSF) (TC 2.A.21) family.</text>
</comment>
<dbReference type="AlphaFoldDB" id="A0A316YGS4"/>
<reference evidence="10 11" key="1">
    <citation type="journal article" date="2018" name="Mol. Biol. Evol.">
        <title>Broad Genomic Sampling Reveals a Smut Pathogenic Ancestry of the Fungal Clade Ustilaginomycotina.</title>
        <authorList>
            <person name="Kijpornyongpan T."/>
            <person name="Mondo S.J."/>
            <person name="Barry K."/>
            <person name="Sandor L."/>
            <person name="Lee J."/>
            <person name="Lipzen A."/>
            <person name="Pangilinan J."/>
            <person name="LaButti K."/>
            <person name="Hainaut M."/>
            <person name="Henrissat B."/>
            <person name="Grigoriev I.V."/>
            <person name="Spatafora J.W."/>
            <person name="Aime M.C."/>
        </authorList>
    </citation>
    <scope>NUCLEOTIDE SEQUENCE [LARGE SCALE GENOMIC DNA]</scope>
    <source>
        <strain evidence="10 11">MCA 4198</strain>
    </source>
</reference>
<dbReference type="Pfam" id="PF00474">
    <property type="entry name" value="SSF"/>
    <property type="match status" value="1"/>
</dbReference>
<feature type="transmembrane region" description="Helical" evidence="9">
    <location>
        <begin position="367"/>
        <end position="384"/>
    </location>
</feature>
<feature type="transmembrane region" description="Helical" evidence="9">
    <location>
        <begin position="591"/>
        <end position="615"/>
    </location>
</feature>
<evidence type="ECO:0000313" key="11">
    <source>
        <dbReference type="Proteomes" id="UP000245768"/>
    </source>
</evidence>